<dbReference type="Pfam" id="PF12770">
    <property type="entry name" value="CHAT"/>
    <property type="match status" value="1"/>
</dbReference>
<dbReference type="EMBL" id="BLAF01000048">
    <property type="protein sequence ID" value="GES24156.1"/>
    <property type="molecule type" value="Genomic_DNA"/>
</dbReference>
<evidence type="ECO:0000313" key="3">
    <source>
        <dbReference type="EMBL" id="GES24156.1"/>
    </source>
</evidence>
<sequence length="924" mass="100327">MDPEWFAAVAALVGESAGDLSLEELAVRLGDLAREDEGNLEARRLLGWLHWYRYQVGGDERDRYAAVEMLIRCFVAGDETLPTPLLPDVAERAYLTAMNWRAQALDDPGRDISHSIRLYQRILRVTPDDLAWRAMWLSELGVALRTRFQRTGVLGDLNAAIEAGREALHASLAEDRGEYLNDLANAFQSRFERIGEIADLNSAIQLLTEATNIPDDIELPIYLNNLGNALLARFGRSGGDLDEAVRHLDRALALDQAAPPDLPADLNDIMRALLESTARNEPDLRAAMLFNLGNVLLARSSRPGAEADLDTAIDRFAEAVQACPADHEDRAAILAGLGNALLIRSDLAAAVDMLSQAVDATPADHPERAARLINLGRALQSQPEHPRDAVFSVYAEAVRTASAAPSVRIEAARSAARIGPRAAELMETAVHLLPEVAPRQLDREDQQYALGGFAGLAADAAALTLADTGNSERASRALHLLEQGRTILLSQAMDTRSDLSDLRDSHPDLATRFAELRDLLDRTPATAITISSSVPPGSTTRDRHALAAEFSALIARIRRLDGFAGFMSPPSTDEILAEAAYGPVVVVNVSTYRSDALIVTTGGVVARELPGLTPEILVRQINDFHGALRGNQERQLQVLAWLWEVVAGPVLSVLGLRRDSGAWPRLWWAPGGLLGLLPLHAAGRQGDSVLDRVVSSYTPTVRGLRYAREQARRSAGTRALVVAMPTTPGKPGRLWQVPAEREMLRRRLPGAVVLSEPQPARPWRKNESDKLPTKANVLDELPTCSIAHFACHGTSDATNPSRSKLLLHDHASDPFTVASLGPVRLRSPRLAYLSACETALTSNTELVDEAIHLASAFQLAGYPHVVGTLWKVNDRAAFDIADMFYATLTEGGAPSHALHHAVRAAREYAPDDPSQWAAHVYSGA</sequence>
<evidence type="ECO:0000259" key="2">
    <source>
        <dbReference type="Pfam" id="PF12770"/>
    </source>
</evidence>
<accession>A0A5M3XTH5</accession>
<dbReference type="SMART" id="SM00028">
    <property type="entry name" value="TPR"/>
    <property type="match status" value="3"/>
</dbReference>
<dbReference type="Gene3D" id="1.25.40.10">
    <property type="entry name" value="Tetratricopeptide repeat domain"/>
    <property type="match status" value="2"/>
</dbReference>
<dbReference type="InterPro" id="IPR024983">
    <property type="entry name" value="CHAT_dom"/>
</dbReference>
<dbReference type="PANTHER" id="PTHR10098">
    <property type="entry name" value="RAPSYN-RELATED"/>
    <property type="match status" value="1"/>
</dbReference>
<comment type="caution">
    <text evidence="3">The sequence shown here is derived from an EMBL/GenBank/DDBJ whole genome shotgun (WGS) entry which is preliminary data.</text>
</comment>
<dbReference type="PROSITE" id="PS50005">
    <property type="entry name" value="TPR"/>
    <property type="match status" value="1"/>
</dbReference>
<evidence type="ECO:0000256" key="1">
    <source>
        <dbReference type="PROSITE-ProRule" id="PRU00339"/>
    </source>
</evidence>
<reference evidence="3 4" key="1">
    <citation type="submission" date="2019-10" db="EMBL/GenBank/DDBJ databases">
        <title>Whole genome shotgun sequence of Acrocarpospora pleiomorpha NBRC 16267.</title>
        <authorList>
            <person name="Ichikawa N."/>
            <person name="Kimura A."/>
            <person name="Kitahashi Y."/>
            <person name="Komaki H."/>
            <person name="Oguchi A."/>
        </authorList>
    </citation>
    <scope>NUCLEOTIDE SEQUENCE [LARGE SCALE GENOMIC DNA]</scope>
    <source>
        <strain evidence="3 4">NBRC 16267</strain>
    </source>
</reference>
<dbReference type="InterPro" id="IPR011990">
    <property type="entry name" value="TPR-like_helical_dom_sf"/>
</dbReference>
<name>A0A5M3XTH5_9ACTN</name>
<proteinExistence type="predicted"/>
<organism evidence="3 4">
    <name type="scientific">Acrocarpospora pleiomorpha</name>
    <dbReference type="NCBI Taxonomy" id="90975"/>
    <lineage>
        <taxon>Bacteria</taxon>
        <taxon>Bacillati</taxon>
        <taxon>Actinomycetota</taxon>
        <taxon>Actinomycetes</taxon>
        <taxon>Streptosporangiales</taxon>
        <taxon>Streptosporangiaceae</taxon>
        <taxon>Acrocarpospora</taxon>
    </lineage>
</organism>
<dbReference type="InterPro" id="IPR019734">
    <property type="entry name" value="TPR_rpt"/>
</dbReference>
<feature type="repeat" description="TPR" evidence="1">
    <location>
        <begin position="331"/>
        <end position="364"/>
    </location>
</feature>
<dbReference type="Proteomes" id="UP000377595">
    <property type="component" value="Unassembled WGS sequence"/>
</dbReference>
<dbReference type="SUPFAM" id="SSF48452">
    <property type="entry name" value="TPR-like"/>
    <property type="match status" value="1"/>
</dbReference>
<keyword evidence="4" id="KW-1185">Reference proteome</keyword>
<protein>
    <recommendedName>
        <fullName evidence="2">CHAT domain-containing protein</fullName>
    </recommendedName>
</protein>
<gene>
    <name evidence="3" type="ORF">Aple_070550</name>
</gene>
<dbReference type="PANTHER" id="PTHR10098:SF108">
    <property type="entry name" value="TETRATRICOPEPTIDE REPEAT PROTEIN 28"/>
    <property type="match status" value="1"/>
</dbReference>
<dbReference type="AlphaFoldDB" id="A0A5M3XTH5"/>
<feature type="domain" description="CHAT" evidence="2">
    <location>
        <begin position="638"/>
        <end position="923"/>
    </location>
</feature>
<evidence type="ECO:0000313" key="4">
    <source>
        <dbReference type="Proteomes" id="UP000377595"/>
    </source>
</evidence>
<keyword evidence="1" id="KW-0802">TPR repeat</keyword>